<organismHost>
    <name type="scientific">Gryllus campestris</name>
    <dbReference type="NCBI Taxonomy" id="58607"/>
</organismHost>
<reference evidence="1 2" key="11">
    <citation type="journal article" date="1994" name="Virus Genes">
        <title>Chilo iridescent virus encodes a putative helicase belonging to a distinct family within the "DEAD/H" superfamily: implications for the evolution of large DNA viruses.</title>
        <authorList>
            <person name="Sonntag K.C."/>
            <person name="Schnitzler P."/>
            <person name="Koonin E.V."/>
            <person name="Darai G."/>
        </authorList>
    </citation>
    <scope>NUCLEOTIDE SEQUENCE [LARGE SCALE GENOMIC DNA]</scope>
</reference>
<dbReference type="EMBL" id="AF303741">
    <property type="protein sequence ID" value="AAK82258.1"/>
    <property type="molecule type" value="Genomic_DNA"/>
</dbReference>
<reference evidence="1 2" key="15">
    <citation type="journal article" date="2001" name="Virology">
        <title>Analysis of the first complete DNA sequence of an invertebrate iridovirus: coding strategy of the genome of Chilo iridescent virus.</title>
        <authorList>
            <person name="Jakob N.J."/>
            <person name="Muller K."/>
            <person name="Bahr U."/>
            <person name="Darai G."/>
        </authorList>
    </citation>
    <scope>NUCLEOTIDE SEQUENCE [LARGE SCALE GENOMIC DNA]</scope>
</reference>
<organismHost>
    <name type="scientific">Acheta domesticus</name>
    <name type="common">House cricket</name>
    <dbReference type="NCBI Taxonomy" id="6997"/>
</organismHost>
<evidence type="ECO:0000313" key="2">
    <source>
        <dbReference type="Proteomes" id="UP000001359"/>
    </source>
</evidence>
<organism evidence="1 2">
    <name type="scientific">Invertebrate iridescent virus 6</name>
    <name type="common">IIV-6</name>
    <name type="synonym">Chilo iridescent virus</name>
    <dbReference type="NCBI Taxonomy" id="176652"/>
    <lineage>
        <taxon>Viruses</taxon>
        <taxon>Varidnaviria</taxon>
        <taxon>Bamfordvirae</taxon>
        <taxon>Nucleocytoviricota</taxon>
        <taxon>Megaviricetes</taxon>
        <taxon>Pimascovirales</taxon>
        <taxon>Pimascovirales incertae sedis</taxon>
        <taxon>Iridoviridae</taxon>
        <taxon>Betairidovirinae</taxon>
        <taxon>Iridovirus</taxon>
        <taxon>Iridovirus chilo1</taxon>
    </lineage>
</organism>
<reference evidence="1 2" key="12">
    <citation type="journal article" date="1997" name="Virus Genes">
        <title>The DNA sequence of Chilo iridescent virus between the genome coordinates 0.101 and 0.391; similarities in coding strategy between insect and vertebrate iridoviruses.</title>
        <authorList>
            <person name="Bahr U."/>
            <person name="Tidona C.A."/>
            <person name="Darai G."/>
        </authorList>
    </citation>
    <scope>NUCLEOTIDE SEQUENCE [LARGE SCALE GENOMIC DNA]</scope>
</reference>
<reference evidence="1 2" key="8">
    <citation type="journal article" date="1994" name="Intervirology">
        <title>Identification of the primary structure and the coding capacity of the genome of insect iridescent virus type 6 between the genome coordinates 0.310 and 0.347 (7990 bp).</title>
        <authorList>
            <person name="Sonntag K.C."/>
            <person name="Schnitzler P."/>
            <person name="Janssen W."/>
            <person name="Darai G."/>
        </authorList>
    </citation>
    <scope>NUCLEOTIDE SEQUENCE [LARGE SCALE GENOMIC DNA]</scope>
</reference>
<sequence>MICNLIPIRAIRYKCSAVICRSWISAYNIDCSVDLSRRNFR</sequence>
<reference evidence="1 2" key="9">
    <citation type="journal article" date="1994" name="J. Gen. Virol.">
        <title>Insect iridescent virus type 6 encodes a polypeptide related to the largest subunit of eukaryotic RNA polymerase II.</title>
        <authorList>
            <person name="Schnitzler P."/>
            <person name="Sonntag K.C."/>
            <person name="Muller M."/>
            <person name="Janssen W."/>
            <person name="Bugert J.J."/>
            <person name="Koonin E.V."/>
            <person name="Darai G."/>
        </authorList>
    </citation>
    <scope>NUCLEOTIDE SEQUENCE [LARGE SCALE GENOMIC DNA]</scope>
</reference>
<accession>Q91FC7</accession>
<reference evidence="1 2" key="2">
    <citation type="journal article" date="1986" name="Med. Microbiol. Immunol.">
        <title>Insect iridescent virus type 6 induced toxic degenerative hepatitis in mice.</title>
        <authorList>
            <person name="Lorbacher de Ruiz H."/>
            <person name="Gelderblom H."/>
            <person name="Hofmann W."/>
            <person name="Darai G."/>
        </authorList>
    </citation>
    <scope>NUCLEOTIDE SEQUENCE [LARGE SCALE GENOMIC DNA]</scope>
</reference>
<dbReference type="RefSeq" id="NP_149861.1">
    <property type="nucleotide sequence ID" value="NC_003038.1"/>
</dbReference>
<keyword evidence="2" id="KW-1185">Reference proteome</keyword>
<proteinExistence type="predicted"/>
<reference evidence="1 2" key="13">
    <citation type="journal article" date="1998" name="Virus Genes">
        <title>Identification of a thymidylate synthase gene within the genome of Chilo iridescent virus.</title>
        <authorList>
            <person name="Muller K."/>
            <person name="Tidona C.A."/>
            <person name="Bahr U."/>
            <person name="Darai G."/>
        </authorList>
    </citation>
    <scope>NUCLEOTIDE SEQUENCE [LARGE SCALE GENOMIC DNA]</scope>
</reference>
<reference evidence="1 2" key="5">
    <citation type="journal article" date="1992" name="Virus Genes">
        <title>Identification and mapping of origins of DNA replication within the DNA sequences of the genome of insect iridescent virus type 6.</title>
        <authorList>
            <person name="Handermann M."/>
            <person name="Schnitzler P."/>
            <person name="Rosen-Wolff A."/>
            <person name="Raab K."/>
            <person name="Sonntag K.C."/>
            <person name="Darai G."/>
        </authorList>
    </citation>
    <scope>NUCLEOTIDE SEQUENCE [LARGE SCALE GENOMIC DNA]</scope>
</reference>
<reference evidence="1 2" key="3">
    <citation type="journal article" date="1987" name="Virology">
        <title>Molecular cloning and physical mapping of the genome of insect iridescent virus type 6: further evidence for circular permutation of the viral genome.</title>
        <authorList>
            <person name="Schnitzler P."/>
            <person name="Soltau J.B."/>
            <person name="Fischer M."/>
            <person name="Reisner H."/>
            <person name="Scholz J."/>
            <person name="Delius H."/>
            <person name="Darai G."/>
        </authorList>
    </citation>
    <scope>NUCLEOTIDE SEQUENCE [LARGE SCALE GENOMIC DNA]</scope>
</reference>
<protein>
    <submittedName>
        <fullName evidence="1">398R</fullName>
    </submittedName>
</protein>
<dbReference type="Proteomes" id="UP000001359">
    <property type="component" value="Segment"/>
</dbReference>
<organismHost>
    <name type="scientific">Chilo suppressalis</name>
    <name type="common">Asiatic rice borer moth</name>
    <dbReference type="NCBI Taxonomy" id="168631"/>
</organismHost>
<dbReference type="KEGG" id="vg:1733088"/>
<reference evidence="1 2" key="10">
    <citation type="journal article" date="1994" name="Nucleic Acids Res.">
        <title>Identification of genes encoding zinc finger proteins, non-histone chromosomal HMG protein homologue, and a putative GTP phosphohydrolase in the genome of Chilo iridescent virus.</title>
        <authorList>
            <person name="Schnitzler P."/>
            <person name="Hug M."/>
            <person name="Handermann M."/>
            <person name="Janssen W."/>
            <person name="Koonin E.V."/>
            <person name="Delius H."/>
            <person name="Darai C."/>
        </authorList>
    </citation>
    <scope>NUCLEOTIDE SEQUENCE [LARGE SCALE GENOMIC DNA]</scope>
</reference>
<reference evidence="1 2" key="6">
    <citation type="journal article" date="1992" name="Virus Genes">
        <title>Characterization of the third origin of DNA replication of the genome of insect iridescent virus type 6.</title>
        <authorList>
            <person name="Sonntag K.C."/>
            <person name="Darai G."/>
        </authorList>
    </citation>
    <scope>NUCLEOTIDE SEQUENCE [LARGE SCALE GENOMIC DNA]</scope>
</reference>
<reference evidence="1 2" key="7">
    <citation type="journal article" date="1993" name="J. Gen. Virol.">
        <title>Identification of the gene encoding the major capsid protein of insect iridescent virus type 6 by polymerase chain reaction.</title>
        <authorList>
            <person name="Stohwasser R."/>
            <person name="Raab K."/>
            <person name="Schnitzler P."/>
            <person name="Janssen W."/>
            <person name="Darai G."/>
        </authorList>
    </citation>
    <scope>NUCLEOTIDE SEQUENCE [LARGE SCALE GENOMIC DNA]</scope>
</reference>
<dbReference type="GeneID" id="1733088"/>
<reference evidence="1 2" key="14">
    <citation type="journal article" date="1999" name="Virus Genes">
        <title>Identification of a gene cluster within the genome of Chilo iridescent virus encoding enzymes involved in viral DNA replication and processing.</title>
        <authorList>
            <person name="Muller K."/>
            <person name="Tidona C.A."/>
            <person name="Darai G."/>
        </authorList>
    </citation>
    <scope>NUCLEOTIDE SEQUENCE [LARGE SCALE GENOMIC DNA]</scope>
</reference>
<name>Q91FC7_IIV6</name>
<reference evidence="1 2" key="1">
    <citation type="journal article" date="1984" name="J. Virol.">
        <title>DNA analysis of insect iridescent virus 6: evidence for circular permutation and terminal redundancy.</title>
        <authorList>
            <person name="Delius H."/>
            <person name="Darai G."/>
            <person name="Fluegel R.M."/>
        </authorList>
    </citation>
    <scope>NUCLEOTIDE SEQUENCE [LARGE SCALE GENOMIC DNA]</scope>
</reference>
<organismHost>
    <name type="scientific">Gryllus bimaculatus</name>
    <name type="common">Two-spotted cricket</name>
    <dbReference type="NCBI Taxonomy" id="6999"/>
</organismHost>
<reference evidence="1 2" key="4">
    <citation type="journal article" date="1988" name="Virology">
        <title>Identification and characterization of the repetitive DNA element in the genome of insect iridescent virus type 6.</title>
        <authorList>
            <person name="Fischer M."/>
            <person name="Schnitzler P."/>
            <person name="Delius H."/>
            <person name="Darai G."/>
        </authorList>
    </citation>
    <scope>NUCLEOTIDE SEQUENCE [LARGE SCALE GENOMIC DNA]</scope>
</reference>
<evidence type="ECO:0000313" key="1">
    <source>
        <dbReference type="EMBL" id="AAK82258.1"/>
    </source>
</evidence>
<organismHost>
    <name type="scientific">Spodoptera frugiperda</name>
    <name type="common">Fall armyworm</name>
    <dbReference type="NCBI Taxonomy" id="7108"/>
</organismHost>